<comment type="similarity">
    <text evidence="1 4">Belongs to the enoyl-CoA hydratase/isomerase family.</text>
</comment>
<dbReference type="EMBL" id="PGGW01000067">
    <property type="protein sequence ID" value="PJE94902.1"/>
    <property type="molecule type" value="Genomic_DNA"/>
</dbReference>
<dbReference type="NCBIfam" id="NF006100">
    <property type="entry name" value="PRK08252.1"/>
    <property type="match status" value="1"/>
</dbReference>
<keyword evidence="6" id="KW-1185">Reference proteome</keyword>
<dbReference type="Gene3D" id="1.10.12.10">
    <property type="entry name" value="Lyase 2-enoyl-coa Hydratase, Chain A, domain 2"/>
    <property type="match status" value="1"/>
</dbReference>
<sequence length="254" mass="26952">MAESPTVQRVGRVLLVTIDRPHRRNAVDQPTAEGIAAAMELLDGDPRLCAGVLTGAGGWFSAGMDLAEFAAGRPCRVPGRGFAGLAESPPAKPLLAAVEGGAWGGGLELLLCCDLVVAARDARFALPEVRRGLLPAAGGLLRLSSRVPHQIAMEMLLTGDPLDAARAERYGLVNAVCEPGESRALALRMAHRIAEAAPLAVRAAKRIGTLARDWPAAEGFERQRALVDEVRRSRDAMEGARAFLERRAPEWSGT</sequence>
<keyword evidence="3 5" id="KW-0456">Lyase</keyword>
<dbReference type="Proteomes" id="UP000230407">
    <property type="component" value="Unassembled WGS sequence"/>
</dbReference>
<dbReference type="GO" id="GO:0006635">
    <property type="term" value="P:fatty acid beta-oxidation"/>
    <property type="evidence" value="ECO:0007669"/>
    <property type="project" value="TreeGrafter"/>
</dbReference>
<gene>
    <name evidence="5" type="ORF">CUT44_24800</name>
</gene>
<name>A0A2M8LSF6_9ACTN</name>
<comment type="caution">
    <text evidence="5">The sequence shown here is derived from an EMBL/GenBank/DDBJ whole genome shotgun (WGS) entry which is preliminary data.</text>
</comment>
<dbReference type="Pfam" id="PF00378">
    <property type="entry name" value="ECH_1"/>
    <property type="match status" value="1"/>
</dbReference>
<dbReference type="AlphaFoldDB" id="A0A2M8LSF6"/>
<evidence type="ECO:0000313" key="5">
    <source>
        <dbReference type="EMBL" id="PJE94902.1"/>
    </source>
</evidence>
<evidence type="ECO:0000256" key="3">
    <source>
        <dbReference type="ARBA" id="ARBA00023239"/>
    </source>
</evidence>
<evidence type="ECO:0000256" key="1">
    <source>
        <dbReference type="ARBA" id="ARBA00005254"/>
    </source>
</evidence>
<dbReference type="InterPro" id="IPR014748">
    <property type="entry name" value="Enoyl-CoA_hydra_C"/>
</dbReference>
<dbReference type="Gene3D" id="3.90.226.10">
    <property type="entry name" value="2-enoyl-CoA Hydratase, Chain A, domain 1"/>
    <property type="match status" value="1"/>
</dbReference>
<organism evidence="5 6">
    <name type="scientific">Streptomyces carminius</name>
    <dbReference type="NCBI Taxonomy" id="2665496"/>
    <lineage>
        <taxon>Bacteria</taxon>
        <taxon>Bacillati</taxon>
        <taxon>Actinomycetota</taxon>
        <taxon>Actinomycetes</taxon>
        <taxon>Kitasatosporales</taxon>
        <taxon>Streptomycetaceae</taxon>
        <taxon>Streptomyces</taxon>
    </lineage>
</organism>
<evidence type="ECO:0000256" key="2">
    <source>
        <dbReference type="ARBA" id="ARBA00023098"/>
    </source>
</evidence>
<reference evidence="5 6" key="1">
    <citation type="submission" date="2017-11" db="EMBL/GenBank/DDBJ databases">
        <title>Streptomyces carmine sp. nov., a novel actinomycete isolated from Sophora alopecuroides in Xinjiang, China.</title>
        <authorList>
            <person name="Wang Y."/>
            <person name="Luo X."/>
            <person name="Wan C."/>
            <person name="Zhang L."/>
        </authorList>
    </citation>
    <scope>NUCLEOTIDE SEQUENCE [LARGE SCALE GENOMIC DNA]</scope>
    <source>
        <strain evidence="5 6">TRM SA0054</strain>
    </source>
</reference>
<proteinExistence type="inferred from homology"/>
<dbReference type="InterPro" id="IPR001753">
    <property type="entry name" value="Enoyl-CoA_hydra/iso"/>
</dbReference>
<protein>
    <submittedName>
        <fullName evidence="5">Enoyl-CoA hydratase</fullName>
        <ecNumber evidence="5">4.2.1.17</ecNumber>
    </submittedName>
</protein>
<dbReference type="SUPFAM" id="SSF52096">
    <property type="entry name" value="ClpP/crotonase"/>
    <property type="match status" value="1"/>
</dbReference>
<dbReference type="RefSeq" id="WP_100204158.1">
    <property type="nucleotide sequence ID" value="NZ_PGGW01000067.1"/>
</dbReference>
<evidence type="ECO:0000256" key="4">
    <source>
        <dbReference type="RuleBase" id="RU003707"/>
    </source>
</evidence>
<dbReference type="EC" id="4.2.1.17" evidence="5"/>
<dbReference type="InterPro" id="IPR018376">
    <property type="entry name" value="Enoyl-CoA_hyd/isom_CS"/>
</dbReference>
<dbReference type="CDD" id="cd06558">
    <property type="entry name" value="crotonase-like"/>
    <property type="match status" value="1"/>
</dbReference>
<keyword evidence="2" id="KW-0443">Lipid metabolism</keyword>
<dbReference type="PROSITE" id="PS00166">
    <property type="entry name" value="ENOYL_COA_HYDRATASE"/>
    <property type="match status" value="1"/>
</dbReference>
<accession>A0A2M8LSF6</accession>
<dbReference type="InterPro" id="IPR029045">
    <property type="entry name" value="ClpP/crotonase-like_dom_sf"/>
</dbReference>
<dbReference type="PANTHER" id="PTHR11941">
    <property type="entry name" value="ENOYL-COA HYDRATASE-RELATED"/>
    <property type="match status" value="1"/>
</dbReference>
<dbReference type="GO" id="GO:0004300">
    <property type="term" value="F:enoyl-CoA hydratase activity"/>
    <property type="evidence" value="ECO:0007669"/>
    <property type="project" value="UniProtKB-EC"/>
</dbReference>
<dbReference type="PANTHER" id="PTHR11941:SF169">
    <property type="entry name" value="(7AS)-7A-METHYL-1,5-DIOXO-2,3,5,6,7,7A-HEXAHYDRO-1H-INDENE-CARBOXYL-COA HYDROLASE"/>
    <property type="match status" value="1"/>
</dbReference>
<evidence type="ECO:0000313" key="6">
    <source>
        <dbReference type="Proteomes" id="UP000230407"/>
    </source>
</evidence>